<gene>
    <name evidence="4" type="ORF">BD94_3889</name>
</gene>
<keyword evidence="1" id="KW-1133">Transmembrane helix</keyword>
<dbReference type="STRING" id="1338011.BD94_3889"/>
<evidence type="ECO:0000313" key="5">
    <source>
        <dbReference type="Proteomes" id="UP000028933"/>
    </source>
</evidence>
<reference evidence="4" key="1">
    <citation type="journal article" date="2013" name="Lancet">
        <title>First case of E anophelis outbreak in an intensive-care unit.</title>
        <authorList>
            <person name="Teo J."/>
            <person name="Tan S.Y."/>
            <person name="Tay M."/>
            <person name="Ding Y."/>
            <person name="Kjelleberg S."/>
            <person name="Givskov M."/>
            <person name="Lin R.T."/>
            <person name="Yang L."/>
        </authorList>
    </citation>
    <scope>NUCLEOTIDE SEQUENCE [LARGE SCALE GENOMIC DNA]</scope>
    <source>
        <strain evidence="4">NUHP1</strain>
    </source>
</reference>
<protein>
    <recommendedName>
        <fullName evidence="3">DUF4349 domain-containing protein</fullName>
    </recommendedName>
</protein>
<dbReference type="PROSITE" id="PS51257">
    <property type="entry name" value="PROKAR_LIPOPROTEIN"/>
    <property type="match status" value="1"/>
</dbReference>
<evidence type="ECO:0000256" key="1">
    <source>
        <dbReference type="SAM" id="Phobius"/>
    </source>
</evidence>
<dbReference type="Proteomes" id="UP000028933">
    <property type="component" value="Chromosome"/>
</dbReference>
<organism evidence="4 5">
    <name type="scientific">Elizabethkingia anophelis NUHP1</name>
    <dbReference type="NCBI Taxonomy" id="1338011"/>
    <lineage>
        <taxon>Bacteria</taxon>
        <taxon>Pseudomonadati</taxon>
        <taxon>Bacteroidota</taxon>
        <taxon>Flavobacteriia</taxon>
        <taxon>Flavobacteriales</taxon>
        <taxon>Weeksellaceae</taxon>
        <taxon>Elizabethkingia</taxon>
    </lineage>
</organism>
<feature type="signal peptide" evidence="2">
    <location>
        <begin position="1"/>
        <end position="23"/>
    </location>
</feature>
<keyword evidence="2" id="KW-0732">Signal</keyword>
<dbReference type="HOGENOM" id="CLU_948863_0_0_10"/>
<evidence type="ECO:0000256" key="2">
    <source>
        <dbReference type="SAM" id="SignalP"/>
    </source>
</evidence>
<keyword evidence="1" id="KW-0472">Membrane</keyword>
<dbReference type="eggNOG" id="ENOG502ZCHG">
    <property type="taxonomic scope" value="Bacteria"/>
</dbReference>
<name>A0A077ENB2_9FLAO</name>
<keyword evidence="1" id="KW-0812">Transmembrane</keyword>
<dbReference type="Pfam" id="PF14257">
    <property type="entry name" value="DUF4349"/>
    <property type="match status" value="1"/>
</dbReference>
<feature type="chain" id="PRO_5001718550" description="DUF4349 domain-containing protein" evidence="2">
    <location>
        <begin position="24"/>
        <end position="309"/>
    </location>
</feature>
<feature type="domain" description="DUF4349" evidence="3">
    <location>
        <begin position="65"/>
        <end position="167"/>
    </location>
</feature>
<dbReference type="RefSeq" id="WP_024563952.1">
    <property type="nucleotide sequence ID" value="NZ_CP007547.1"/>
</dbReference>
<dbReference type="KEGG" id="eao:BD94_3889"/>
<dbReference type="InterPro" id="IPR025645">
    <property type="entry name" value="DUF4349"/>
</dbReference>
<accession>A0A077ENB2</accession>
<reference evidence="4" key="2">
    <citation type="journal article" date="2015" name="Genome Biol. Evol.">
        <title>Complete Genome Sequence and Transcriptomic Analysis of the Novel Pathogen Elizabethkingia anophelis in Response to Oxidative Stress.</title>
        <authorList>
            <person name="Li Y."/>
            <person name="Liu Y."/>
            <person name="Chew S.C."/>
            <person name="Tay M."/>
            <person name="Salido M.M."/>
            <person name="Teo J."/>
            <person name="Lauro F.M."/>
            <person name="Givskov M."/>
            <person name="Yang L."/>
        </authorList>
    </citation>
    <scope>NUCLEOTIDE SEQUENCE</scope>
    <source>
        <strain evidence="4">NUHP1</strain>
    </source>
</reference>
<evidence type="ECO:0000313" key="4">
    <source>
        <dbReference type="EMBL" id="AIL47664.1"/>
    </source>
</evidence>
<sequence length="309" mass="34604">MKKNTLNLALASLLMLSVFSCKKQESASMSDANYESAKAVSAEASASTTDSISSAASTQVKGKEFVKTASVNMEVKDVYDATIKIENQLKQIGGYVINSELKNNLLSEETYNESDDKAVMVKKSTMQNDMIVKVPTMQLVDFLQQINSQNLFLNSRIINTEDVTANIKMAQLEQQRMKKKEGNINKLKPTSTTVEQGDDNERDHNQNIIDAYNLKDNIAYSTVNLSIKEPNVRVAEIAVTNTKSIDAKYKTNFFYEAKLSIINGFYLIQQFFILLLNLWPFALIVAGIIWFVRAKGVKRPKSPKPTVND</sequence>
<dbReference type="EMBL" id="CP007547">
    <property type="protein sequence ID" value="AIL47664.1"/>
    <property type="molecule type" value="Genomic_DNA"/>
</dbReference>
<evidence type="ECO:0000259" key="3">
    <source>
        <dbReference type="Pfam" id="PF14257"/>
    </source>
</evidence>
<feature type="transmembrane region" description="Helical" evidence="1">
    <location>
        <begin position="271"/>
        <end position="292"/>
    </location>
</feature>
<proteinExistence type="predicted"/>
<dbReference type="AlphaFoldDB" id="A0A077ENB2"/>